<evidence type="ECO:0000256" key="1">
    <source>
        <dbReference type="SAM" id="Phobius"/>
    </source>
</evidence>
<proteinExistence type="predicted"/>
<dbReference type="PANTHER" id="PTHR42850">
    <property type="entry name" value="METALLOPHOSPHOESTERASE"/>
    <property type="match status" value="1"/>
</dbReference>
<evidence type="ECO:0000259" key="2">
    <source>
        <dbReference type="Pfam" id="PF00149"/>
    </source>
</evidence>
<feature type="transmembrane region" description="Helical" evidence="1">
    <location>
        <begin position="69"/>
        <end position="90"/>
    </location>
</feature>
<dbReference type="CDD" id="cd00144">
    <property type="entry name" value="MPP_PPP_family"/>
    <property type="match status" value="1"/>
</dbReference>
<dbReference type="EMBL" id="LN728061">
    <property type="protein sequence ID" value="CEP12567.1"/>
    <property type="molecule type" value="Genomic_DNA"/>
</dbReference>
<dbReference type="PANTHER" id="PTHR42850:SF4">
    <property type="entry name" value="ZINC-DEPENDENT ENDOPOLYPHOSPHATASE"/>
    <property type="match status" value="1"/>
</dbReference>
<accession>A0A0B7N598</accession>
<feature type="transmembrane region" description="Helical" evidence="1">
    <location>
        <begin position="12"/>
        <end position="32"/>
    </location>
</feature>
<dbReference type="STRING" id="35722.A0A0B7N598"/>
<reference evidence="3 4" key="1">
    <citation type="submission" date="2014-09" db="EMBL/GenBank/DDBJ databases">
        <authorList>
            <person name="Ellenberger Sabrina"/>
        </authorList>
    </citation>
    <scope>NUCLEOTIDE SEQUENCE [LARGE SCALE GENOMIC DNA]</scope>
    <source>
        <strain evidence="3 4">CBS 412.66</strain>
    </source>
</reference>
<gene>
    <name evidence="3" type="primary">PARPA_06538.1 scaffold 22734</name>
</gene>
<evidence type="ECO:0000313" key="4">
    <source>
        <dbReference type="Proteomes" id="UP000054107"/>
    </source>
</evidence>
<keyword evidence="1" id="KW-0812">Transmembrane</keyword>
<dbReference type="Pfam" id="PF00149">
    <property type="entry name" value="Metallophos"/>
    <property type="match status" value="1"/>
</dbReference>
<keyword evidence="1" id="KW-1133">Transmembrane helix</keyword>
<dbReference type="InterPro" id="IPR004843">
    <property type="entry name" value="Calcineurin-like_PHP"/>
</dbReference>
<dbReference type="GO" id="GO:0005737">
    <property type="term" value="C:cytoplasm"/>
    <property type="evidence" value="ECO:0007669"/>
    <property type="project" value="TreeGrafter"/>
</dbReference>
<name>A0A0B7N598_9FUNG</name>
<organism evidence="3 4">
    <name type="scientific">Parasitella parasitica</name>
    <dbReference type="NCBI Taxonomy" id="35722"/>
    <lineage>
        <taxon>Eukaryota</taxon>
        <taxon>Fungi</taxon>
        <taxon>Fungi incertae sedis</taxon>
        <taxon>Mucoromycota</taxon>
        <taxon>Mucoromycotina</taxon>
        <taxon>Mucoromycetes</taxon>
        <taxon>Mucorales</taxon>
        <taxon>Mucorineae</taxon>
        <taxon>Mucoraceae</taxon>
        <taxon>Parasitella</taxon>
    </lineage>
</organism>
<protein>
    <recommendedName>
        <fullName evidence="2">Calcineurin-like phosphoesterase domain-containing protein</fullName>
    </recommendedName>
</protein>
<keyword evidence="4" id="KW-1185">Reference proteome</keyword>
<feature type="domain" description="Calcineurin-like phosphoesterase" evidence="2">
    <location>
        <begin position="137"/>
        <end position="338"/>
    </location>
</feature>
<dbReference type="GO" id="GO:0016791">
    <property type="term" value="F:phosphatase activity"/>
    <property type="evidence" value="ECO:0007669"/>
    <property type="project" value="TreeGrafter"/>
</dbReference>
<dbReference type="Proteomes" id="UP000054107">
    <property type="component" value="Unassembled WGS sequence"/>
</dbReference>
<evidence type="ECO:0000313" key="3">
    <source>
        <dbReference type="EMBL" id="CEP12567.1"/>
    </source>
</evidence>
<dbReference type="InterPro" id="IPR050126">
    <property type="entry name" value="Ap4A_hydrolase"/>
</dbReference>
<dbReference type="InterPro" id="IPR029052">
    <property type="entry name" value="Metallo-depent_PP-like"/>
</dbReference>
<keyword evidence="1" id="KW-0472">Membrane</keyword>
<sequence>MVTIWEVFGGWLRLQQGEALFFYIQPFVFIFLQRNEMKQFSRFDNSSVEYVDAIPRNEKSAKQKRMWKWISIGVATVVVIIIVVVVSVVVTQHNKNKSSGSSGDNGSSNSQYPISPYAHMTTIVTNNDESLQQKQNIYVVGDVHGCVSELDKLVIKLNFNQSTDQLILAGDLTAKGPDSVGVIRRAKELGALCVRGNHDDKVIRLKTFELEKGENAMYPVSATMPEGNVPDPLKFKNYHVAIAKNLTQEDYDYLASCPVMLHLPFLNDAVVVHGGLDPNISALQDQIPYLVMNMRDIDQNGPSPENNVGTQWGTVWNEKQKNLTLDNTEIFYGHDASRGLNLKNHTYGLDTGCVYGNELTAMNVRTKALTQIKCPLYVKQGGIDDD</sequence>
<dbReference type="OrthoDB" id="10267127at2759"/>
<dbReference type="GO" id="GO:0000298">
    <property type="term" value="F:endopolyphosphatase activity"/>
    <property type="evidence" value="ECO:0007669"/>
    <property type="project" value="TreeGrafter"/>
</dbReference>
<dbReference type="GO" id="GO:0006798">
    <property type="term" value="P:polyphosphate catabolic process"/>
    <property type="evidence" value="ECO:0007669"/>
    <property type="project" value="TreeGrafter"/>
</dbReference>
<dbReference type="AlphaFoldDB" id="A0A0B7N598"/>
<dbReference type="Gene3D" id="3.60.21.10">
    <property type="match status" value="1"/>
</dbReference>
<dbReference type="SUPFAM" id="SSF56300">
    <property type="entry name" value="Metallo-dependent phosphatases"/>
    <property type="match status" value="1"/>
</dbReference>